<sequence>MNSEPIDPIQAVMYPDPYPYYARLREGSGLAFDSRIGLWIASTAASVTTVLDHPDCRVRPAREPVPRAIAGAPAGEVFARLMRMNEGERHRCPKLTMHEALSRIAPDEVTRQSHAQIDRLEHDLRTADGLSRWLFELPVSVIATLLGFPAYRLPEIAAWTGDFIACLSPLSDARQIESSHDAAHRLMRECQNLFCGGSGSETPVIQRVRQGAAERGWVDQGAILANLFGLLSQTYEATAGLIGNALIALHHRPELRDELRHRPALVEAMIAEVGRFDPPVQNTRRFVARPLRLGDAELETGDAILVLLASANRDPSANDDPDEFIIARQERRTFGFGHGRHVCPGRALAITIATAALRSLLPLLPDMPVERWDWRYRLSANGRIPVFHNR</sequence>
<evidence type="ECO:0000256" key="3">
    <source>
        <dbReference type="RuleBase" id="RU000461"/>
    </source>
</evidence>
<dbReference type="PROSITE" id="PS00086">
    <property type="entry name" value="CYTOCHROME_P450"/>
    <property type="match status" value="1"/>
</dbReference>
<evidence type="ECO:0000256" key="2">
    <source>
        <dbReference type="ARBA" id="ARBA00010617"/>
    </source>
</evidence>
<dbReference type="InterPro" id="IPR017972">
    <property type="entry name" value="Cyt_P450_CS"/>
</dbReference>
<dbReference type="SUPFAM" id="SSF48264">
    <property type="entry name" value="Cytochrome P450"/>
    <property type="match status" value="1"/>
</dbReference>
<gene>
    <name evidence="4" type="ORF">SAMN05661010_03867</name>
</gene>
<dbReference type="InterPro" id="IPR001128">
    <property type="entry name" value="Cyt_P450"/>
</dbReference>
<dbReference type="GO" id="GO:0005506">
    <property type="term" value="F:iron ion binding"/>
    <property type="evidence" value="ECO:0007669"/>
    <property type="project" value="InterPro"/>
</dbReference>
<keyword evidence="3" id="KW-0503">Monooxygenase</keyword>
<organism evidence="4 5">
    <name type="scientific">Modicisalibacter muralis</name>
    <dbReference type="NCBI Taxonomy" id="119000"/>
    <lineage>
        <taxon>Bacteria</taxon>
        <taxon>Pseudomonadati</taxon>
        <taxon>Pseudomonadota</taxon>
        <taxon>Gammaproteobacteria</taxon>
        <taxon>Oceanospirillales</taxon>
        <taxon>Halomonadaceae</taxon>
        <taxon>Modicisalibacter</taxon>
    </lineage>
</organism>
<keyword evidence="3" id="KW-0560">Oxidoreductase</keyword>
<accession>A0A1G9S1X4</accession>
<reference evidence="4 5" key="1">
    <citation type="submission" date="2016-10" db="EMBL/GenBank/DDBJ databases">
        <authorList>
            <person name="de Groot N.N."/>
        </authorList>
    </citation>
    <scope>NUCLEOTIDE SEQUENCE [LARGE SCALE GENOMIC DNA]</scope>
    <source>
        <strain evidence="4 5">DSM 14789</strain>
    </source>
</reference>
<comment type="cofactor">
    <cofactor evidence="1">
        <name>heme</name>
        <dbReference type="ChEBI" id="CHEBI:30413"/>
    </cofactor>
</comment>
<evidence type="ECO:0000313" key="5">
    <source>
        <dbReference type="Proteomes" id="UP000198654"/>
    </source>
</evidence>
<dbReference type="GO" id="GO:0020037">
    <property type="term" value="F:heme binding"/>
    <property type="evidence" value="ECO:0007669"/>
    <property type="project" value="InterPro"/>
</dbReference>
<dbReference type="EMBL" id="FNGI01000018">
    <property type="protein sequence ID" value="SDM29483.1"/>
    <property type="molecule type" value="Genomic_DNA"/>
</dbReference>
<dbReference type="Pfam" id="PF00067">
    <property type="entry name" value="p450"/>
    <property type="match status" value="1"/>
</dbReference>
<dbReference type="InterPro" id="IPR002397">
    <property type="entry name" value="Cyt_P450_B"/>
</dbReference>
<keyword evidence="3" id="KW-0349">Heme</keyword>
<comment type="similarity">
    <text evidence="2 3">Belongs to the cytochrome P450 family.</text>
</comment>
<proteinExistence type="inferred from homology"/>
<evidence type="ECO:0000256" key="1">
    <source>
        <dbReference type="ARBA" id="ARBA00001971"/>
    </source>
</evidence>
<dbReference type="STRING" id="119000.SAMN05661010_03867"/>
<name>A0A1G9S1X4_9GAMM</name>
<keyword evidence="3" id="KW-0479">Metal-binding</keyword>
<dbReference type="PANTHER" id="PTHR46696">
    <property type="entry name" value="P450, PUTATIVE (EUROFUNG)-RELATED"/>
    <property type="match status" value="1"/>
</dbReference>
<dbReference type="AlphaFoldDB" id="A0A1G9S1X4"/>
<dbReference type="Proteomes" id="UP000198654">
    <property type="component" value="Unassembled WGS sequence"/>
</dbReference>
<keyword evidence="5" id="KW-1185">Reference proteome</keyword>
<protein>
    <submittedName>
        <fullName evidence="4">Cytochrome P450</fullName>
    </submittedName>
</protein>
<dbReference type="CDD" id="cd11036">
    <property type="entry name" value="AknT-like"/>
    <property type="match status" value="1"/>
</dbReference>
<dbReference type="GO" id="GO:0004497">
    <property type="term" value="F:monooxygenase activity"/>
    <property type="evidence" value="ECO:0007669"/>
    <property type="project" value="UniProtKB-KW"/>
</dbReference>
<dbReference type="InterPro" id="IPR036396">
    <property type="entry name" value="Cyt_P450_sf"/>
</dbReference>
<keyword evidence="3" id="KW-0408">Iron</keyword>
<dbReference type="PRINTS" id="PR00359">
    <property type="entry name" value="BP450"/>
</dbReference>
<dbReference type="GO" id="GO:0016705">
    <property type="term" value="F:oxidoreductase activity, acting on paired donors, with incorporation or reduction of molecular oxygen"/>
    <property type="evidence" value="ECO:0007669"/>
    <property type="project" value="InterPro"/>
</dbReference>
<evidence type="ECO:0000313" key="4">
    <source>
        <dbReference type="EMBL" id="SDM29483.1"/>
    </source>
</evidence>
<dbReference type="Gene3D" id="1.10.630.10">
    <property type="entry name" value="Cytochrome P450"/>
    <property type="match status" value="1"/>
</dbReference>
<dbReference type="PANTHER" id="PTHR46696:SF1">
    <property type="entry name" value="CYTOCHROME P450 YJIB-RELATED"/>
    <property type="match status" value="1"/>
</dbReference>